<comment type="caution">
    <text evidence="3">The sequence shown here is derived from an EMBL/GenBank/DDBJ whole genome shotgun (WGS) entry which is preliminary data.</text>
</comment>
<evidence type="ECO:0000256" key="2">
    <source>
        <dbReference type="ARBA" id="ARBA00023002"/>
    </source>
</evidence>
<protein>
    <submittedName>
        <fullName evidence="3">SDR family oxidoreductase</fullName>
    </submittedName>
</protein>
<dbReference type="PANTHER" id="PTHR43477">
    <property type="entry name" value="DIHYDROANTICAPSIN 7-DEHYDROGENASE"/>
    <property type="match status" value="1"/>
</dbReference>
<evidence type="ECO:0000256" key="1">
    <source>
        <dbReference type="ARBA" id="ARBA00006484"/>
    </source>
</evidence>
<accession>A0ABT0BRE5</accession>
<comment type="similarity">
    <text evidence="1">Belongs to the short-chain dehydrogenases/reductases (SDR) family.</text>
</comment>
<dbReference type="RefSeq" id="WP_243921499.1">
    <property type="nucleotide sequence ID" value="NZ_JALHLG010000016.1"/>
</dbReference>
<dbReference type="InterPro" id="IPR002347">
    <property type="entry name" value="SDR_fam"/>
</dbReference>
<reference evidence="3 4" key="1">
    <citation type="submission" date="2022-04" db="EMBL/GenBank/DDBJ databases">
        <title>Identification of a novel bacterium isolated from mangrove sediments.</title>
        <authorList>
            <person name="Pan X."/>
        </authorList>
    </citation>
    <scope>NUCLEOTIDE SEQUENCE [LARGE SCALE GENOMIC DNA]</scope>
    <source>
        <strain evidence="3 4">B2638</strain>
    </source>
</reference>
<keyword evidence="4" id="KW-1185">Reference proteome</keyword>
<dbReference type="SUPFAM" id="SSF51735">
    <property type="entry name" value="NAD(P)-binding Rossmann-fold domains"/>
    <property type="match status" value="1"/>
</dbReference>
<dbReference type="Proteomes" id="UP001202281">
    <property type="component" value="Unassembled WGS sequence"/>
</dbReference>
<evidence type="ECO:0000313" key="3">
    <source>
        <dbReference type="EMBL" id="MCJ2187630.1"/>
    </source>
</evidence>
<dbReference type="InterPro" id="IPR036291">
    <property type="entry name" value="NAD(P)-bd_dom_sf"/>
</dbReference>
<dbReference type="PRINTS" id="PR00081">
    <property type="entry name" value="GDHRDH"/>
</dbReference>
<proteinExistence type="inferred from homology"/>
<name>A0ABT0BRE5_9SPHN</name>
<dbReference type="Gene3D" id="3.40.50.720">
    <property type="entry name" value="NAD(P)-binding Rossmann-like Domain"/>
    <property type="match status" value="1"/>
</dbReference>
<organism evidence="3 4">
    <name type="scientific">Novosphingobium beihaiensis</name>
    <dbReference type="NCBI Taxonomy" id="2930389"/>
    <lineage>
        <taxon>Bacteria</taxon>
        <taxon>Pseudomonadati</taxon>
        <taxon>Pseudomonadota</taxon>
        <taxon>Alphaproteobacteria</taxon>
        <taxon>Sphingomonadales</taxon>
        <taxon>Sphingomonadaceae</taxon>
        <taxon>Novosphingobium</taxon>
    </lineage>
</organism>
<dbReference type="Pfam" id="PF13561">
    <property type="entry name" value="adh_short_C2"/>
    <property type="match status" value="1"/>
</dbReference>
<sequence>MRMDGQRVVVFGGTGSFGYATAKAAAGIGADVVIVSPSADKVKAAAESLGPKASGLVADVNDDASIERMFADLGAFDHLAMTVGGPVKARGLAPVDDAKTVFETRFWGQYRVARAAGEKISKSGSITLVSGATSQRPMFGALMGSMVNAAIESMMRVLATQFAPVRVNAVAPGVVDSNQMANIPDEARQALYDTVAATTPAGRVGTCEDISEAYLFLMRNSYISGSAIYVDGGALLTATP</sequence>
<gene>
    <name evidence="3" type="ORF">MTR66_12490</name>
</gene>
<keyword evidence="2" id="KW-0560">Oxidoreductase</keyword>
<evidence type="ECO:0000313" key="4">
    <source>
        <dbReference type="Proteomes" id="UP001202281"/>
    </source>
</evidence>
<dbReference type="EMBL" id="JALHLG010000016">
    <property type="protein sequence ID" value="MCJ2187630.1"/>
    <property type="molecule type" value="Genomic_DNA"/>
</dbReference>
<dbReference type="InterPro" id="IPR051122">
    <property type="entry name" value="SDR_DHRS6-like"/>
</dbReference>
<dbReference type="PANTHER" id="PTHR43477:SF1">
    <property type="entry name" value="DIHYDROANTICAPSIN 7-DEHYDROGENASE"/>
    <property type="match status" value="1"/>
</dbReference>